<keyword evidence="3" id="KW-1185">Reference proteome</keyword>
<dbReference type="RefSeq" id="WP_109732916.1">
    <property type="nucleotide sequence ID" value="NZ_BAAACK010000015.1"/>
</dbReference>
<dbReference type="Proteomes" id="UP000245845">
    <property type="component" value="Unassembled WGS sequence"/>
</dbReference>
<reference evidence="2 3" key="1">
    <citation type="submission" date="2018-05" db="EMBL/GenBank/DDBJ databases">
        <title>The Hungate 1000. A catalogue of reference genomes from the rumen microbiome.</title>
        <authorList>
            <person name="Kelly W."/>
        </authorList>
    </citation>
    <scope>NUCLEOTIDE SEQUENCE [LARGE SCALE GENOMIC DNA]</scope>
    <source>
        <strain evidence="2 3">NLAE-zl-C242</strain>
    </source>
</reference>
<feature type="domain" description="N-acetyltransferase" evidence="1">
    <location>
        <begin position="3"/>
        <end position="158"/>
    </location>
</feature>
<evidence type="ECO:0000313" key="3">
    <source>
        <dbReference type="Proteomes" id="UP000245845"/>
    </source>
</evidence>
<dbReference type="AlphaFoldDB" id="A0A2Y9C679"/>
<dbReference type="Gene3D" id="3.40.630.30">
    <property type="match status" value="1"/>
</dbReference>
<dbReference type="InterPro" id="IPR000182">
    <property type="entry name" value="GNAT_dom"/>
</dbReference>
<dbReference type="CDD" id="cd04301">
    <property type="entry name" value="NAT_SF"/>
    <property type="match status" value="1"/>
</dbReference>
<dbReference type="GO" id="GO:0016747">
    <property type="term" value="F:acyltransferase activity, transferring groups other than amino-acyl groups"/>
    <property type="evidence" value="ECO:0007669"/>
    <property type="project" value="InterPro"/>
</dbReference>
<dbReference type="InterPro" id="IPR016181">
    <property type="entry name" value="Acyl_CoA_acyltransferase"/>
</dbReference>
<sequence>MNYKIREMRKDEYQYLDDFLYEAIFQREGDDPVPREIILNPKLQVYIKDFGMLPDDYCLCTEIDNRLVGAVWVRNIAGYGSVDDGTPEFAISLYKEYRGYGIGSELMHKMLQLLRSKCYRKVSLAVQKDNYALSMYKKAGFQIIDENAEEFIMEYIFM</sequence>
<dbReference type="Pfam" id="PF00583">
    <property type="entry name" value="Acetyltransf_1"/>
    <property type="match status" value="1"/>
</dbReference>
<name>A0A2Y9C679_9FIRM</name>
<dbReference type="OrthoDB" id="9790865at2"/>
<protein>
    <submittedName>
        <fullName evidence="2">Acetyltransferase (GNAT) family protein</fullName>
    </submittedName>
</protein>
<dbReference type="PROSITE" id="PS51186">
    <property type="entry name" value="GNAT"/>
    <property type="match status" value="1"/>
</dbReference>
<proteinExistence type="predicted"/>
<evidence type="ECO:0000259" key="1">
    <source>
        <dbReference type="PROSITE" id="PS51186"/>
    </source>
</evidence>
<comment type="caution">
    <text evidence="2">The sequence shown here is derived from an EMBL/GenBank/DDBJ whole genome shotgun (WGS) entry which is preliminary data.</text>
</comment>
<organism evidence="2 3">
    <name type="scientific">Faecalicatena orotica</name>
    <dbReference type="NCBI Taxonomy" id="1544"/>
    <lineage>
        <taxon>Bacteria</taxon>
        <taxon>Bacillati</taxon>
        <taxon>Bacillota</taxon>
        <taxon>Clostridia</taxon>
        <taxon>Lachnospirales</taxon>
        <taxon>Lachnospiraceae</taxon>
        <taxon>Faecalicatena</taxon>
    </lineage>
</organism>
<accession>A0A2Y9C679</accession>
<dbReference type="SUPFAM" id="SSF55729">
    <property type="entry name" value="Acyl-CoA N-acyltransferases (Nat)"/>
    <property type="match status" value="1"/>
</dbReference>
<evidence type="ECO:0000313" key="2">
    <source>
        <dbReference type="EMBL" id="PWJ23387.1"/>
    </source>
</evidence>
<gene>
    <name evidence="2" type="ORF">A8806_11411</name>
</gene>
<keyword evidence="2" id="KW-0808">Transferase</keyword>
<dbReference type="EMBL" id="QGDL01000014">
    <property type="protein sequence ID" value="PWJ23387.1"/>
    <property type="molecule type" value="Genomic_DNA"/>
</dbReference>